<evidence type="ECO:0000313" key="3">
    <source>
        <dbReference type="Proteomes" id="UP000319894"/>
    </source>
</evidence>
<dbReference type="Proteomes" id="UP000319894">
    <property type="component" value="Unassembled WGS sequence"/>
</dbReference>
<gene>
    <name evidence="2" type="ORF">DP107_03115</name>
</gene>
<proteinExistence type="predicted"/>
<name>A0A554NFK4_9EURY</name>
<sequence>MAYRLILDENVEHEVFHRLENYGHDVEHVDFVPELGKGTSDRPIAEYSLDTDRVIVTYDDDFVLKIDEDDYRAVRSVGDETLSIKQVADVVHAVTTTYPQEELDGLEYVGEDWL</sequence>
<evidence type="ECO:0000259" key="1">
    <source>
        <dbReference type="Pfam" id="PF18480"/>
    </source>
</evidence>
<dbReference type="RefSeq" id="WP_144260652.1">
    <property type="nucleotide sequence ID" value="NZ_QMDX01000001.1"/>
</dbReference>
<keyword evidence="3" id="KW-1185">Reference proteome</keyword>
<dbReference type="AlphaFoldDB" id="A0A554NFK4"/>
<dbReference type="InParanoid" id="A0A554NFK4"/>
<dbReference type="Pfam" id="PF18480">
    <property type="entry name" value="DUF5615"/>
    <property type="match status" value="1"/>
</dbReference>
<protein>
    <recommendedName>
        <fullName evidence="1">DUF5615 domain-containing protein</fullName>
    </recommendedName>
</protein>
<reference evidence="2 3" key="1">
    <citation type="submission" date="2018-06" db="EMBL/GenBank/DDBJ databases">
        <title>Natronomonas sp. F16-60 a new haloarchaeon isolated from a solar saltern of Isla Cristina, Huelva, Spain.</title>
        <authorList>
            <person name="Duran-Viseras A."/>
            <person name="Sanchez-Porro C."/>
            <person name="Ventosa A."/>
        </authorList>
    </citation>
    <scope>NUCLEOTIDE SEQUENCE [LARGE SCALE GENOMIC DNA]</scope>
    <source>
        <strain evidence="2 3">F16-60</strain>
    </source>
</reference>
<dbReference type="EMBL" id="QMDX01000001">
    <property type="protein sequence ID" value="TSD16169.1"/>
    <property type="molecule type" value="Genomic_DNA"/>
</dbReference>
<accession>A0A554NFK4</accession>
<feature type="domain" description="DUF5615" evidence="1">
    <location>
        <begin position="4"/>
        <end position="65"/>
    </location>
</feature>
<evidence type="ECO:0000313" key="2">
    <source>
        <dbReference type="EMBL" id="TSD16169.1"/>
    </source>
</evidence>
<organism evidence="2 3">
    <name type="scientific">Haloglomus irregulare</name>
    <dbReference type="NCBI Taxonomy" id="2234134"/>
    <lineage>
        <taxon>Archaea</taxon>
        <taxon>Methanobacteriati</taxon>
        <taxon>Methanobacteriota</taxon>
        <taxon>Stenosarchaea group</taxon>
        <taxon>Halobacteria</taxon>
        <taxon>Halobacteriales</taxon>
        <taxon>Natronomonadaceae</taxon>
        <taxon>Haloglomus</taxon>
    </lineage>
</organism>
<dbReference type="OrthoDB" id="147476at2157"/>
<dbReference type="InterPro" id="IPR041049">
    <property type="entry name" value="DUF5615"/>
</dbReference>
<comment type="caution">
    <text evidence="2">The sequence shown here is derived from an EMBL/GenBank/DDBJ whole genome shotgun (WGS) entry which is preliminary data.</text>
</comment>